<accession>A0A2K9NFZ2</accession>
<evidence type="ECO:0000259" key="1">
    <source>
        <dbReference type="Pfam" id="PF12697"/>
    </source>
</evidence>
<proteinExistence type="predicted"/>
<dbReference type="AlphaFoldDB" id="A0A2K9NFZ2"/>
<keyword evidence="2" id="KW-0378">Hydrolase</keyword>
<dbReference type="InterPro" id="IPR029058">
    <property type="entry name" value="AB_hydrolase_fold"/>
</dbReference>
<dbReference type="OrthoDB" id="5491135at2"/>
<dbReference type="Gene3D" id="3.40.50.1820">
    <property type="entry name" value="alpha/beta hydrolase"/>
    <property type="match status" value="1"/>
</dbReference>
<dbReference type="GO" id="GO:0016787">
    <property type="term" value="F:hydrolase activity"/>
    <property type="evidence" value="ECO:0007669"/>
    <property type="project" value="UniProtKB-KW"/>
</dbReference>
<dbReference type="Proteomes" id="UP000234752">
    <property type="component" value="Chromosome eg_1"/>
</dbReference>
<keyword evidence="3" id="KW-1185">Reference proteome</keyword>
<feature type="domain" description="AB hydrolase-1" evidence="1">
    <location>
        <begin position="5"/>
        <end position="224"/>
    </location>
</feature>
<evidence type="ECO:0000313" key="2">
    <source>
        <dbReference type="EMBL" id="AUN31165.1"/>
    </source>
</evidence>
<evidence type="ECO:0000313" key="3">
    <source>
        <dbReference type="Proteomes" id="UP000234752"/>
    </source>
</evidence>
<dbReference type="PANTHER" id="PTHR43798">
    <property type="entry name" value="MONOACYLGLYCEROL LIPASE"/>
    <property type="match status" value="1"/>
</dbReference>
<protein>
    <submittedName>
        <fullName evidence="2">Alpha/beta hydrolase</fullName>
    </submittedName>
</protein>
<dbReference type="KEGG" id="ncb:C0V82_13685"/>
<dbReference type="EMBL" id="CP025611">
    <property type="protein sequence ID" value="AUN31165.1"/>
    <property type="molecule type" value="Genomic_DNA"/>
</dbReference>
<sequence length="232" mass="25223">MTTTLLLLPGLLCDRWLWSGLRPALGERSCMPLDALTQDDTIDAMVETVLAQAPPRFALAGYSMGGIVALHLAARAPERLSHLVILNSTARPDPPERRIIRDEQMARAQAGGLEAVVETEFMPLYFAPGPTRPTTLEGLVRAMARHLGPAIFCRQMRALRDRSDARPLLPGITCPTLVLGAAHDALCSVDRHREMADSLPNARLHILEEAGHMAPLEAPTAMAAQISEFLDA</sequence>
<dbReference type="PANTHER" id="PTHR43798:SF29">
    <property type="entry name" value="AB HYDROLASE-1 DOMAIN-CONTAINING PROTEIN"/>
    <property type="match status" value="1"/>
</dbReference>
<dbReference type="PRINTS" id="PR00111">
    <property type="entry name" value="ABHYDROLASE"/>
</dbReference>
<dbReference type="Pfam" id="PF12697">
    <property type="entry name" value="Abhydrolase_6"/>
    <property type="match status" value="1"/>
</dbReference>
<gene>
    <name evidence="2" type="ORF">C0V82_13685</name>
</gene>
<organism evidence="2 3">
    <name type="scientific">Niveispirillum cyanobacteriorum</name>
    <dbReference type="NCBI Taxonomy" id="1612173"/>
    <lineage>
        <taxon>Bacteria</taxon>
        <taxon>Pseudomonadati</taxon>
        <taxon>Pseudomonadota</taxon>
        <taxon>Alphaproteobacteria</taxon>
        <taxon>Rhodospirillales</taxon>
        <taxon>Azospirillaceae</taxon>
        <taxon>Niveispirillum</taxon>
    </lineage>
</organism>
<dbReference type="RefSeq" id="WP_102112775.1">
    <property type="nucleotide sequence ID" value="NZ_BMGN01000021.1"/>
</dbReference>
<dbReference type="InterPro" id="IPR050266">
    <property type="entry name" value="AB_hydrolase_sf"/>
</dbReference>
<dbReference type="SUPFAM" id="SSF53474">
    <property type="entry name" value="alpha/beta-Hydrolases"/>
    <property type="match status" value="1"/>
</dbReference>
<reference evidence="2 3" key="1">
    <citation type="submission" date="2017-12" db="EMBL/GenBank/DDBJ databases">
        <title>Genomes of bacteria within cyanobacterial aggregates.</title>
        <authorList>
            <person name="Cai H."/>
        </authorList>
    </citation>
    <scope>NUCLEOTIDE SEQUENCE [LARGE SCALE GENOMIC DNA]</scope>
    <source>
        <strain evidence="2 3">TH16</strain>
    </source>
</reference>
<name>A0A2K9NFZ2_9PROT</name>
<dbReference type="InterPro" id="IPR000073">
    <property type="entry name" value="AB_hydrolase_1"/>
</dbReference>